<feature type="active site" description="Proton donor/acceptor" evidence="3">
    <location>
        <position position="146"/>
    </location>
</feature>
<dbReference type="PANTHER" id="PTHR12128">
    <property type="entry name" value="DIHYDRODIPICOLINATE SYNTHASE"/>
    <property type="match status" value="1"/>
</dbReference>
<dbReference type="PIRSF" id="PIRSF001365">
    <property type="entry name" value="DHDPS"/>
    <property type="match status" value="1"/>
</dbReference>
<evidence type="ECO:0000256" key="3">
    <source>
        <dbReference type="PIRSR" id="PIRSR001365-1"/>
    </source>
</evidence>
<evidence type="ECO:0000313" key="4">
    <source>
        <dbReference type="EMBL" id="NJC24100.1"/>
    </source>
</evidence>
<dbReference type="SUPFAM" id="SSF51569">
    <property type="entry name" value="Aldolase"/>
    <property type="match status" value="1"/>
</dbReference>
<dbReference type="InterPro" id="IPR013785">
    <property type="entry name" value="Aldolase_TIM"/>
</dbReference>
<proteinExistence type="inferred from homology"/>
<sequence length="318" mass="34421">MSPSSTNRSQPWHGVLVATTLPFREAETGALEVDLENYGRHVAWLAENGCDGVAPNGSLGEYQNLSDAERAAVVETAVAHAPKGFTVMPGVAAYGAHQARHWADQAAEAGAQAVMLLPPNTYRAEPRAVVDHYREVAKAGLPICAYNNPIDTKVDLVPELLAELYNEGLIVAVKEFTGDVRRSYQIAEVAPGLEIMVGSDDVLLEGAIAGAVGWLSGYPNAIPRETVALYNAAVSGDLETAVPLYRIMHRLLRWDSKTEFVQSIKLSMDIAGRYGGPSRAPRLPLRADQHEQVTADTEWVLAELARLADEGKIERSSR</sequence>
<evidence type="ECO:0000256" key="1">
    <source>
        <dbReference type="ARBA" id="ARBA00023239"/>
    </source>
</evidence>
<comment type="caution">
    <text evidence="4">The sequence shown here is derived from an EMBL/GenBank/DDBJ whole genome shotgun (WGS) entry which is preliminary data.</text>
</comment>
<dbReference type="RefSeq" id="WP_167995398.1">
    <property type="nucleotide sequence ID" value="NZ_JAATJL010000001.1"/>
</dbReference>
<dbReference type="SMART" id="SM01130">
    <property type="entry name" value="DHDPS"/>
    <property type="match status" value="1"/>
</dbReference>
<dbReference type="EMBL" id="JAATJL010000001">
    <property type="protein sequence ID" value="NJC24100.1"/>
    <property type="molecule type" value="Genomic_DNA"/>
</dbReference>
<dbReference type="PRINTS" id="PR00146">
    <property type="entry name" value="DHPICSNTHASE"/>
</dbReference>
<name>A0A846RRB8_9MICC</name>
<comment type="similarity">
    <text evidence="2">Belongs to the DapA family.</text>
</comment>
<keyword evidence="5" id="KW-1185">Reference proteome</keyword>
<dbReference type="Pfam" id="PF00701">
    <property type="entry name" value="DHDPS"/>
    <property type="match status" value="1"/>
</dbReference>
<dbReference type="PANTHER" id="PTHR12128:SF72">
    <property type="entry name" value="DIHYDRODIPICOLINATE SYNTHASE"/>
    <property type="match status" value="1"/>
</dbReference>
<keyword evidence="1 2" id="KW-0456">Lyase</keyword>
<organism evidence="4 5">
    <name type="scientific">Arthrobacter pigmenti</name>
    <dbReference type="NCBI Taxonomy" id="271432"/>
    <lineage>
        <taxon>Bacteria</taxon>
        <taxon>Bacillati</taxon>
        <taxon>Actinomycetota</taxon>
        <taxon>Actinomycetes</taxon>
        <taxon>Micrococcales</taxon>
        <taxon>Micrococcaceae</taxon>
        <taxon>Arthrobacter</taxon>
    </lineage>
</organism>
<accession>A0A846RRB8</accession>
<protein>
    <submittedName>
        <fullName evidence="4">4-hydroxy-tetrahydrodipicolinate synthase</fullName>
        <ecNumber evidence="4">4.3.3.7</ecNumber>
    </submittedName>
</protein>
<feature type="active site" description="Schiff-base intermediate with substrate" evidence="3">
    <location>
        <position position="174"/>
    </location>
</feature>
<evidence type="ECO:0000313" key="5">
    <source>
        <dbReference type="Proteomes" id="UP000547458"/>
    </source>
</evidence>
<evidence type="ECO:0000256" key="2">
    <source>
        <dbReference type="PIRNR" id="PIRNR001365"/>
    </source>
</evidence>
<dbReference type="Gene3D" id="3.20.20.70">
    <property type="entry name" value="Aldolase class I"/>
    <property type="match status" value="1"/>
</dbReference>
<gene>
    <name evidence="4" type="ORF">BJ994_003176</name>
</gene>
<dbReference type="GO" id="GO:0008840">
    <property type="term" value="F:4-hydroxy-tetrahydrodipicolinate synthase activity"/>
    <property type="evidence" value="ECO:0007669"/>
    <property type="project" value="UniProtKB-EC"/>
</dbReference>
<dbReference type="Proteomes" id="UP000547458">
    <property type="component" value="Unassembled WGS sequence"/>
</dbReference>
<dbReference type="CDD" id="cd00408">
    <property type="entry name" value="DHDPS-like"/>
    <property type="match status" value="1"/>
</dbReference>
<dbReference type="AlphaFoldDB" id="A0A846RRB8"/>
<dbReference type="EC" id="4.3.3.7" evidence="4"/>
<dbReference type="InterPro" id="IPR002220">
    <property type="entry name" value="DapA-like"/>
</dbReference>
<reference evidence="4 5" key="1">
    <citation type="submission" date="2020-03" db="EMBL/GenBank/DDBJ databases">
        <title>Sequencing the genomes of 1000 actinobacteria strains.</title>
        <authorList>
            <person name="Klenk H.-P."/>
        </authorList>
    </citation>
    <scope>NUCLEOTIDE SEQUENCE [LARGE SCALE GENOMIC DNA]</scope>
    <source>
        <strain evidence="4 5">DSM 16403</strain>
    </source>
</reference>